<evidence type="ECO:0000313" key="3">
    <source>
        <dbReference type="Proteomes" id="UP000244162"/>
    </source>
</evidence>
<comment type="caution">
    <text evidence="2">The sequence shown here is derived from an EMBL/GenBank/DDBJ whole genome shotgun (WGS) entry which is preliminary data.</text>
</comment>
<dbReference type="AlphaFoldDB" id="A0A2T5G3A8"/>
<dbReference type="InterPro" id="IPR000726">
    <property type="entry name" value="Glyco_hydro_19_cat"/>
</dbReference>
<dbReference type="GO" id="GO:0006032">
    <property type="term" value="P:chitin catabolic process"/>
    <property type="evidence" value="ECO:0007669"/>
    <property type="project" value="InterPro"/>
</dbReference>
<dbReference type="RefSeq" id="WP_107965849.1">
    <property type="nucleotide sequence ID" value="NZ_NWBU01000003.1"/>
</dbReference>
<dbReference type="GO" id="GO:0016998">
    <property type="term" value="P:cell wall macromolecule catabolic process"/>
    <property type="evidence" value="ECO:0007669"/>
    <property type="project" value="InterPro"/>
</dbReference>
<feature type="domain" description="Glycoside hydrolase family 19 catalytic" evidence="1">
    <location>
        <begin position="141"/>
        <end position="194"/>
    </location>
</feature>
<evidence type="ECO:0000313" key="2">
    <source>
        <dbReference type="EMBL" id="PTQ13719.1"/>
    </source>
</evidence>
<proteinExistence type="predicted"/>
<dbReference type="InterPro" id="IPR052354">
    <property type="entry name" value="Cell_Wall_Dynamics_Protein"/>
</dbReference>
<gene>
    <name evidence="2" type="ORF">CLG96_00085</name>
</gene>
<name>A0A2T5G3A8_9SPHN</name>
<organism evidence="2 3">
    <name type="scientific">Sphingomonas oleivorans</name>
    <dbReference type="NCBI Taxonomy" id="1735121"/>
    <lineage>
        <taxon>Bacteria</taxon>
        <taxon>Pseudomonadati</taxon>
        <taxon>Pseudomonadota</taxon>
        <taxon>Alphaproteobacteria</taxon>
        <taxon>Sphingomonadales</taxon>
        <taxon>Sphingomonadaceae</taxon>
        <taxon>Sphingomonas</taxon>
    </lineage>
</organism>
<evidence type="ECO:0000259" key="1">
    <source>
        <dbReference type="Pfam" id="PF00182"/>
    </source>
</evidence>
<protein>
    <submittedName>
        <fullName evidence="2">Chitinase</fullName>
    </submittedName>
</protein>
<dbReference type="OrthoDB" id="3078754at2"/>
<dbReference type="PANTHER" id="PTHR34408:SF1">
    <property type="entry name" value="GLYCOSYL HYDROLASE FAMILY 19 DOMAIN-CONTAINING PROTEIN HI_1415"/>
    <property type="match status" value="1"/>
</dbReference>
<dbReference type="Proteomes" id="UP000244162">
    <property type="component" value="Unassembled WGS sequence"/>
</dbReference>
<dbReference type="Pfam" id="PF00182">
    <property type="entry name" value="Glyco_hydro_19"/>
    <property type="match status" value="1"/>
</dbReference>
<dbReference type="GO" id="GO:0004568">
    <property type="term" value="F:chitinase activity"/>
    <property type="evidence" value="ECO:0007669"/>
    <property type="project" value="InterPro"/>
</dbReference>
<sequence length="235" mass="26175">MIRSEPRVPLSPIDWKNVQTRLGVVPDGIPGPNSYAALFAYAADRLPDDAIRALGRSAAILFPAFDMTTPVRVAEFVAQIANETGGFRIFEERLDYSAEAIRRTWPSRFTSLAEAQPFARNPQKLANRVYARPSEGNSEPGDGWRYRGRGALQLTFKNNYRAAGERIGVDLVAHPEKAAEPAMSLLIALDFWRRGKVNEAVDRGDYREARRITNGGSIGLEHVAKLREKLLRVLA</sequence>
<reference evidence="2 3" key="1">
    <citation type="submission" date="2017-09" db="EMBL/GenBank/DDBJ databases">
        <title>Sphingomonas panjinensis sp.nov., isolated from oil-contaminated soil.</title>
        <authorList>
            <person name="Wang L."/>
            <person name="Chen L."/>
        </authorList>
    </citation>
    <scope>NUCLEOTIDE SEQUENCE [LARGE SCALE GENOMIC DNA]</scope>
    <source>
        <strain evidence="2 3">FW-11</strain>
    </source>
</reference>
<accession>A0A2T5G3A8</accession>
<dbReference type="Gene3D" id="1.10.530.10">
    <property type="match status" value="1"/>
</dbReference>
<keyword evidence="3" id="KW-1185">Reference proteome</keyword>
<dbReference type="SUPFAM" id="SSF53955">
    <property type="entry name" value="Lysozyme-like"/>
    <property type="match status" value="1"/>
</dbReference>
<dbReference type="EMBL" id="NWBU01000003">
    <property type="protein sequence ID" value="PTQ13719.1"/>
    <property type="molecule type" value="Genomic_DNA"/>
</dbReference>
<dbReference type="PANTHER" id="PTHR34408">
    <property type="entry name" value="FAMILY PROTEIN, PUTATIVE-RELATED"/>
    <property type="match status" value="1"/>
</dbReference>
<dbReference type="InterPro" id="IPR023346">
    <property type="entry name" value="Lysozyme-like_dom_sf"/>
</dbReference>